<keyword evidence="5 11" id="KW-0378">Hydrolase</keyword>
<evidence type="ECO:0000256" key="2">
    <source>
        <dbReference type="ARBA" id="ARBA00001913"/>
    </source>
</evidence>
<evidence type="ECO:0000256" key="4">
    <source>
        <dbReference type="ARBA" id="ARBA00022723"/>
    </source>
</evidence>
<dbReference type="InterPro" id="IPR049163">
    <property type="entry name" value="Pif1-like_2B_dom"/>
</dbReference>
<keyword evidence="9" id="KW-0624">Polysaccharide degradation</keyword>
<dbReference type="InterPro" id="IPR013780">
    <property type="entry name" value="Glyco_hydro_b"/>
</dbReference>
<dbReference type="InterPro" id="IPR013784">
    <property type="entry name" value="Carb-bd-like_fold"/>
</dbReference>
<evidence type="ECO:0000313" key="15">
    <source>
        <dbReference type="Proteomes" id="UP000663853"/>
    </source>
</evidence>
<dbReference type="GO" id="GO:0006281">
    <property type="term" value="P:DNA repair"/>
    <property type="evidence" value="ECO:0007669"/>
    <property type="project" value="UniProtKB-KW"/>
</dbReference>
<evidence type="ECO:0000313" key="14">
    <source>
        <dbReference type="EMBL" id="CAE6445905.1"/>
    </source>
</evidence>
<dbReference type="PANTHER" id="PTHR43447">
    <property type="entry name" value="ALPHA-AMYLASE"/>
    <property type="match status" value="1"/>
</dbReference>
<dbReference type="InterPro" id="IPR002044">
    <property type="entry name" value="CBM20"/>
</dbReference>
<evidence type="ECO:0000259" key="13">
    <source>
        <dbReference type="PROSITE" id="PS51166"/>
    </source>
</evidence>
<keyword evidence="11" id="KW-0233">DNA recombination</keyword>
<dbReference type="GO" id="GO:0000272">
    <property type="term" value="P:polysaccharide catabolic process"/>
    <property type="evidence" value="ECO:0007669"/>
    <property type="project" value="UniProtKB-KW"/>
</dbReference>
<dbReference type="SMART" id="SM00382">
    <property type="entry name" value="AAA"/>
    <property type="match status" value="1"/>
</dbReference>
<dbReference type="InterPro" id="IPR006046">
    <property type="entry name" value="Alpha_amylase"/>
</dbReference>
<keyword evidence="11" id="KW-0547">Nucleotide-binding</keyword>
<dbReference type="Pfam" id="PF05970">
    <property type="entry name" value="PIF1"/>
    <property type="match status" value="1"/>
</dbReference>
<dbReference type="InterPro" id="IPR013783">
    <property type="entry name" value="Ig-like_fold"/>
</dbReference>
<dbReference type="PROSITE" id="PS51166">
    <property type="entry name" value="CBM20"/>
    <property type="match status" value="1"/>
</dbReference>
<dbReference type="SUPFAM" id="SSF51011">
    <property type="entry name" value="Glycosyl hydrolase domain"/>
    <property type="match status" value="1"/>
</dbReference>
<keyword evidence="6" id="KW-0106">Calcium</keyword>
<dbReference type="GO" id="GO:0043139">
    <property type="term" value="F:5'-3' DNA helicase activity"/>
    <property type="evidence" value="ECO:0007669"/>
    <property type="project" value="UniProtKB-EC"/>
</dbReference>
<dbReference type="InterPro" id="IPR003593">
    <property type="entry name" value="AAA+_ATPase"/>
</dbReference>
<keyword evidence="11" id="KW-0234">DNA repair</keyword>
<comment type="catalytic activity">
    <reaction evidence="11">
        <text>ATP + H2O = ADP + phosphate + H(+)</text>
        <dbReference type="Rhea" id="RHEA:13065"/>
        <dbReference type="ChEBI" id="CHEBI:15377"/>
        <dbReference type="ChEBI" id="CHEBI:15378"/>
        <dbReference type="ChEBI" id="CHEBI:30616"/>
        <dbReference type="ChEBI" id="CHEBI:43474"/>
        <dbReference type="ChEBI" id="CHEBI:456216"/>
        <dbReference type="EC" id="5.6.2.3"/>
    </reaction>
</comment>
<feature type="domain" description="CBM20" evidence="13">
    <location>
        <begin position="473"/>
        <end position="574"/>
    </location>
</feature>
<dbReference type="SMART" id="SM00632">
    <property type="entry name" value="Aamy_C"/>
    <property type="match status" value="1"/>
</dbReference>
<comment type="cofactor">
    <cofactor evidence="2">
        <name>Ca(2+)</name>
        <dbReference type="ChEBI" id="CHEBI:29108"/>
    </cofactor>
</comment>
<evidence type="ECO:0000256" key="5">
    <source>
        <dbReference type="ARBA" id="ARBA00022801"/>
    </source>
</evidence>
<dbReference type="GO" id="GO:0046872">
    <property type="term" value="F:metal ion binding"/>
    <property type="evidence" value="ECO:0007669"/>
    <property type="project" value="UniProtKB-KW"/>
</dbReference>
<comment type="caution">
    <text evidence="14">The sequence shown here is derived from an EMBL/GenBank/DDBJ whole genome shotgun (WGS) entry which is preliminary data.</text>
</comment>
<keyword evidence="11" id="KW-0067">ATP-binding</keyword>
<keyword evidence="11" id="KW-0347">Helicase</keyword>
<dbReference type="Gene3D" id="3.40.50.300">
    <property type="entry name" value="P-loop containing nucleotide triphosphate hydrolases"/>
    <property type="match status" value="1"/>
</dbReference>
<keyword evidence="11" id="KW-0227">DNA damage</keyword>
<accession>A0A8H3B2F2</accession>
<comment type="similarity">
    <text evidence="3 10">Belongs to the glycosyl hydrolase 13 family.</text>
</comment>
<evidence type="ECO:0000256" key="9">
    <source>
        <dbReference type="ARBA" id="ARBA00023326"/>
    </source>
</evidence>
<name>A0A8H3B2F2_9AGAM</name>
<keyword evidence="7" id="KW-0119">Carbohydrate metabolism</keyword>
<dbReference type="EC" id="5.6.2.3" evidence="11"/>
<keyword evidence="8" id="KW-0326">Glycosidase</keyword>
<dbReference type="SMART" id="SM01065">
    <property type="entry name" value="CBM_2"/>
    <property type="match status" value="1"/>
</dbReference>
<dbReference type="Pfam" id="PF02806">
    <property type="entry name" value="Alpha-amylase_C"/>
    <property type="match status" value="1"/>
</dbReference>
<evidence type="ECO:0000256" key="12">
    <source>
        <dbReference type="SAM" id="SignalP"/>
    </source>
</evidence>
<feature type="chain" id="PRO_5034097855" description="ATP-dependent DNA helicase" evidence="12">
    <location>
        <begin position="18"/>
        <end position="1062"/>
    </location>
</feature>
<evidence type="ECO:0000256" key="11">
    <source>
        <dbReference type="RuleBase" id="RU363044"/>
    </source>
</evidence>
<evidence type="ECO:0000256" key="8">
    <source>
        <dbReference type="ARBA" id="ARBA00023295"/>
    </source>
</evidence>
<sequence>MLYHLASLAAAATAVVAAPTIHSRAPSGSNTVIIQMFEWTWDSIAAECTNFIGPAGYGFVQVSPPAEHIAGSQWWTDYQPVSYTLTSKRGNRSQFQNMVTTCKNAGVGVITDTLFNHMAGIDGGTGVGGSTFTHYNYPGIYQTQDFHHCGLESGDDIVNYNNRVEVQTCELVNLADLATDTEYVRARLATYANDLLSLGVVGFRLDAAKHIPAGDIANILGRLTSKPYVTQEVIYGSGEPIQPSEYTGNGDVQEFRYTSALQSAFQSGGISSLNDLDSRGWIASSSANVFVANHDTERGGSSLNYKSGTIYTLAHVFMLAYPYGTPTVLSSYTFSDNDAGGPASGAGSCSGSGGANGWQCQHRWAAIAGMVKWRNGVTGSVNNWASGTTQQISFGRGSSGFVVINNADSAWTKTFTTPLAANSYCDMISGGAGSSGSCTGASYTVSGGTFTATVPARSAIALFTGAVGTGSGGGSGGSSTVSFREYAETTYGDNIFVVGSISQLGSWAAASSIAMSSASYPTWTVDVSIPAGTTFEYKYIRKTSSGTVVWESDPNRSATAPSSGSLTLNDTWRRIRAMFWLTRGGTMRGFKPGKLQIPILTCSVQRSLASLSRASVKRPAKRKESIYQDGRRIVLTDEQKFILDKIIKERASLFFTGSAGTGKSVLLREVIRRFRETISDPAKLQVTASTGIAALNIGGVTLHSFAGIGLGELPVQDLLKRIKGSRVTYQRWLKTDVLVIDEISMVSAKVFDLVDRLARELRQNTRSFGGIQLVVSGDFFQLPPVSDERDLNSGLEDSKFAFESTCWKETFPQAYKLTQVFRQTDSAFIRLLNEVRLGITTDDTIKILNGLSRPIKCNDGILPTEIYPLRWSAQHANMYHLAKLGTQEWIHQSIDKPGKDRLGYPVPLSEAEAMLNKRAPKALALRIGAQVMCTQNIPDSGLVNGSIGRVVNFITPEKALEEGYPIAGAAITISDDGTARRPSIKTQFKMQKWPLVKFVNSGEFLMPPVDFALDNGAGGTRASRRQVPLILAWALTVSYSDIYVLDKMLTTLQDPQGTRTDD</sequence>
<evidence type="ECO:0000256" key="6">
    <source>
        <dbReference type="ARBA" id="ARBA00022837"/>
    </source>
</evidence>
<evidence type="ECO:0000256" key="10">
    <source>
        <dbReference type="RuleBase" id="RU003615"/>
    </source>
</evidence>
<dbReference type="Pfam" id="PF21530">
    <property type="entry name" value="Pif1_2B_dom"/>
    <property type="match status" value="1"/>
</dbReference>
<dbReference type="AlphaFoldDB" id="A0A8H3B2F2"/>
<dbReference type="GO" id="GO:2001070">
    <property type="term" value="F:starch binding"/>
    <property type="evidence" value="ECO:0007669"/>
    <property type="project" value="InterPro"/>
</dbReference>
<organism evidence="14 15">
    <name type="scientific">Rhizoctonia solani</name>
    <dbReference type="NCBI Taxonomy" id="456999"/>
    <lineage>
        <taxon>Eukaryota</taxon>
        <taxon>Fungi</taxon>
        <taxon>Dikarya</taxon>
        <taxon>Basidiomycota</taxon>
        <taxon>Agaricomycotina</taxon>
        <taxon>Agaricomycetes</taxon>
        <taxon>Cantharellales</taxon>
        <taxon>Ceratobasidiaceae</taxon>
        <taxon>Rhizoctonia</taxon>
    </lineage>
</organism>
<dbReference type="Gene3D" id="2.60.40.1180">
    <property type="entry name" value="Golgi alpha-mannosidase II"/>
    <property type="match status" value="1"/>
</dbReference>
<dbReference type="InterPro" id="IPR027417">
    <property type="entry name" value="P-loop_NTPase"/>
</dbReference>
<dbReference type="InterPro" id="IPR031319">
    <property type="entry name" value="A-amylase_C"/>
</dbReference>
<feature type="signal peptide" evidence="12">
    <location>
        <begin position="1"/>
        <end position="17"/>
    </location>
</feature>
<evidence type="ECO:0000256" key="3">
    <source>
        <dbReference type="ARBA" id="ARBA00008061"/>
    </source>
</evidence>
<dbReference type="GO" id="GO:0000723">
    <property type="term" value="P:telomere maintenance"/>
    <property type="evidence" value="ECO:0007669"/>
    <property type="project" value="InterPro"/>
</dbReference>
<dbReference type="GO" id="GO:0005524">
    <property type="term" value="F:ATP binding"/>
    <property type="evidence" value="ECO:0007669"/>
    <property type="project" value="UniProtKB-KW"/>
</dbReference>
<proteinExistence type="inferred from homology"/>
<comment type="cofactor">
    <cofactor evidence="11">
        <name>Mg(2+)</name>
        <dbReference type="ChEBI" id="CHEBI:18420"/>
    </cofactor>
</comment>
<dbReference type="Pfam" id="PF00686">
    <property type="entry name" value="CBM_20"/>
    <property type="match status" value="1"/>
</dbReference>
<dbReference type="CDD" id="cd11317">
    <property type="entry name" value="AmyAc_bac_euk_AmyA"/>
    <property type="match status" value="1"/>
</dbReference>
<dbReference type="SUPFAM" id="SSF51445">
    <property type="entry name" value="(Trans)glycosidases"/>
    <property type="match status" value="1"/>
</dbReference>
<dbReference type="SUPFAM" id="SSF49452">
    <property type="entry name" value="Starch-binding domain-like"/>
    <property type="match status" value="1"/>
</dbReference>
<dbReference type="Proteomes" id="UP000663853">
    <property type="component" value="Unassembled WGS sequence"/>
</dbReference>
<gene>
    <name evidence="14" type="ORF">RDB_LOCUS42586</name>
</gene>
<dbReference type="PRINTS" id="PR00110">
    <property type="entry name" value="ALPHAAMYLASE"/>
</dbReference>
<protein>
    <recommendedName>
        <fullName evidence="11">ATP-dependent DNA helicase</fullName>
        <ecNumber evidence="11">5.6.2.3</ecNumber>
    </recommendedName>
</protein>
<reference evidence="14" key="1">
    <citation type="submission" date="2021-01" db="EMBL/GenBank/DDBJ databases">
        <authorList>
            <person name="Kaushik A."/>
        </authorList>
    </citation>
    <scope>NUCLEOTIDE SEQUENCE</scope>
    <source>
        <strain evidence="14">AG6-10EEA</strain>
    </source>
</reference>
<dbReference type="InterPro" id="IPR010285">
    <property type="entry name" value="DNA_helicase_pif1-like_DEAD"/>
</dbReference>
<dbReference type="SUPFAM" id="SSF52540">
    <property type="entry name" value="P-loop containing nucleoside triphosphate hydrolases"/>
    <property type="match status" value="2"/>
</dbReference>
<dbReference type="GO" id="GO:0006310">
    <property type="term" value="P:DNA recombination"/>
    <property type="evidence" value="ECO:0007669"/>
    <property type="project" value="UniProtKB-KW"/>
</dbReference>
<dbReference type="FunFam" id="2.60.40.10:FF:000552">
    <property type="entry name" value="Related to glucoamylase"/>
    <property type="match status" value="1"/>
</dbReference>
<dbReference type="Gene3D" id="3.20.20.80">
    <property type="entry name" value="Glycosidases"/>
    <property type="match status" value="1"/>
</dbReference>
<dbReference type="InterPro" id="IPR006047">
    <property type="entry name" value="GH13_cat_dom"/>
</dbReference>
<dbReference type="CDD" id="cd05808">
    <property type="entry name" value="CBM20_alpha_amylase"/>
    <property type="match status" value="1"/>
</dbReference>
<dbReference type="Gene3D" id="2.60.40.10">
    <property type="entry name" value="Immunoglobulins"/>
    <property type="match status" value="1"/>
</dbReference>
<dbReference type="InterPro" id="IPR006048">
    <property type="entry name" value="A-amylase/branching_C"/>
</dbReference>
<evidence type="ECO:0000256" key="1">
    <source>
        <dbReference type="ARBA" id="ARBA00000548"/>
    </source>
</evidence>
<dbReference type="GO" id="GO:0004556">
    <property type="term" value="F:alpha-amylase activity"/>
    <property type="evidence" value="ECO:0007669"/>
    <property type="project" value="UniProtKB-EC"/>
</dbReference>
<keyword evidence="12" id="KW-0732">Signal</keyword>
<keyword evidence="4" id="KW-0479">Metal-binding</keyword>
<dbReference type="CDD" id="cd18037">
    <property type="entry name" value="DEXSc_Pif1_like"/>
    <property type="match status" value="1"/>
</dbReference>
<dbReference type="EMBL" id="CAJMXA010000891">
    <property type="protein sequence ID" value="CAE6445905.1"/>
    <property type="molecule type" value="Genomic_DNA"/>
</dbReference>
<comment type="catalytic activity">
    <reaction evidence="1">
        <text>Endohydrolysis of (1-&gt;4)-alpha-D-glucosidic linkages in polysaccharides containing three or more (1-&gt;4)-alpha-linked D-glucose units.</text>
        <dbReference type="EC" id="3.2.1.1"/>
    </reaction>
</comment>
<evidence type="ECO:0000256" key="7">
    <source>
        <dbReference type="ARBA" id="ARBA00023277"/>
    </source>
</evidence>
<dbReference type="SMART" id="SM00642">
    <property type="entry name" value="Aamy"/>
    <property type="match status" value="1"/>
</dbReference>
<comment type="similarity">
    <text evidence="11">Belongs to the helicase family.</text>
</comment>
<dbReference type="InterPro" id="IPR017853">
    <property type="entry name" value="GH"/>
</dbReference>